<evidence type="ECO:0000313" key="4">
    <source>
        <dbReference type="Proteomes" id="UP000245396"/>
    </source>
</evidence>
<accession>A0A316C874</accession>
<name>A0A316C874_PSESE</name>
<evidence type="ECO:0000313" key="3">
    <source>
        <dbReference type="EMBL" id="PWJ85658.1"/>
    </source>
</evidence>
<organism evidence="3 4">
    <name type="scientific">Pseudaminobacter salicylatoxidans</name>
    <dbReference type="NCBI Taxonomy" id="93369"/>
    <lineage>
        <taxon>Bacteria</taxon>
        <taxon>Pseudomonadati</taxon>
        <taxon>Pseudomonadota</taxon>
        <taxon>Alphaproteobacteria</taxon>
        <taxon>Hyphomicrobiales</taxon>
        <taxon>Phyllobacteriaceae</taxon>
        <taxon>Pseudaminobacter</taxon>
    </lineage>
</organism>
<evidence type="ECO:0000256" key="1">
    <source>
        <dbReference type="SAM" id="Phobius"/>
    </source>
</evidence>
<dbReference type="SUPFAM" id="SSF81324">
    <property type="entry name" value="Voltage-gated potassium channels"/>
    <property type="match status" value="1"/>
</dbReference>
<feature type="transmembrane region" description="Helical" evidence="1">
    <location>
        <begin position="16"/>
        <end position="35"/>
    </location>
</feature>
<feature type="transmembrane region" description="Helical" evidence="1">
    <location>
        <begin position="47"/>
        <end position="75"/>
    </location>
</feature>
<feature type="domain" description="Potassium channel" evidence="2">
    <location>
        <begin position="61"/>
        <end position="129"/>
    </location>
</feature>
<dbReference type="Gene3D" id="1.10.287.70">
    <property type="match status" value="1"/>
</dbReference>
<feature type="transmembrane region" description="Helical" evidence="1">
    <location>
        <begin position="81"/>
        <end position="101"/>
    </location>
</feature>
<keyword evidence="4" id="KW-1185">Reference proteome</keyword>
<evidence type="ECO:0000259" key="2">
    <source>
        <dbReference type="Pfam" id="PF07885"/>
    </source>
</evidence>
<dbReference type="InterPro" id="IPR013099">
    <property type="entry name" value="K_chnl_dom"/>
</dbReference>
<feature type="transmembrane region" description="Helical" evidence="1">
    <location>
        <begin position="108"/>
        <end position="129"/>
    </location>
</feature>
<dbReference type="RefSeq" id="WP_019171163.1">
    <property type="nucleotide sequence ID" value="NZ_QGGG01000002.1"/>
</dbReference>
<sequence>MIANLVLATVFDVATFLVHAAGLILLTHMVAFLLAHPVVNGTQGEKIIAMALVALGLYVLVCIELTIWAVGMLAIGAFSDFATAFYFSASTFATIGFNDAAPAKGWRLLASMEGITGLLIMGWTAAYLVTSGIRFGPFERDKHF</sequence>
<proteinExistence type="predicted"/>
<dbReference type="Proteomes" id="UP000245396">
    <property type="component" value="Unassembled WGS sequence"/>
</dbReference>
<dbReference type="AlphaFoldDB" id="A0A316C874"/>
<keyword evidence="1" id="KW-1133">Transmembrane helix</keyword>
<keyword evidence="1" id="KW-0472">Membrane</keyword>
<dbReference type="EMBL" id="QGGG01000002">
    <property type="protein sequence ID" value="PWJ85658.1"/>
    <property type="molecule type" value="Genomic_DNA"/>
</dbReference>
<dbReference type="OrthoDB" id="2974133at2"/>
<comment type="caution">
    <text evidence="3">The sequence shown here is derived from an EMBL/GenBank/DDBJ whole genome shotgun (WGS) entry which is preliminary data.</text>
</comment>
<keyword evidence="1" id="KW-0812">Transmembrane</keyword>
<gene>
    <name evidence="3" type="ORF">C7441_102102</name>
</gene>
<dbReference type="STRING" id="1192868.GCA_000304395_01509"/>
<reference evidence="3 4" key="1">
    <citation type="submission" date="2018-05" db="EMBL/GenBank/DDBJ databases">
        <title>Genomic Encyclopedia of Type Strains, Phase IV (KMG-IV): sequencing the most valuable type-strain genomes for metagenomic binning, comparative biology and taxonomic classification.</title>
        <authorList>
            <person name="Goeker M."/>
        </authorList>
    </citation>
    <scope>NUCLEOTIDE SEQUENCE [LARGE SCALE GENOMIC DNA]</scope>
    <source>
        <strain evidence="3 4">DSM 6986</strain>
    </source>
</reference>
<dbReference type="Pfam" id="PF07885">
    <property type="entry name" value="Ion_trans_2"/>
    <property type="match status" value="1"/>
</dbReference>
<protein>
    <submittedName>
        <fullName evidence="3">Ion channel</fullName>
    </submittedName>
</protein>